<feature type="domain" description="GGDEF" evidence="1">
    <location>
        <begin position="165"/>
        <end position="219"/>
    </location>
</feature>
<dbReference type="EMBL" id="FMUS01000030">
    <property type="protein sequence ID" value="SCZ02941.1"/>
    <property type="molecule type" value="Genomic_DNA"/>
</dbReference>
<accession>A0A1G5KRY7</accession>
<dbReference type="SMART" id="SM00086">
    <property type="entry name" value="PAC"/>
    <property type="match status" value="1"/>
</dbReference>
<dbReference type="InterPro" id="IPR043128">
    <property type="entry name" value="Rev_trsase/Diguanyl_cyclase"/>
</dbReference>
<dbReference type="SUPFAM" id="SSF55073">
    <property type="entry name" value="Nucleotide cyclase"/>
    <property type="match status" value="1"/>
</dbReference>
<reference evidence="3 4" key="1">
    <citation type="submission" date="2016-10" db="EMBL/GenBank/DDBJ databases">
        <authorList>
            <person name="de Groot N.N."/>
        </authorList>
    </citation>
    <scope>NUCLEOTIDE SEQUENCE [LARGE SCALE GENOMIC DNA]</scope>
    <source>
        <strain evidence="3 4">DSM 18978</strain>
    </source>
</reference>
<dbReference type="PANTHER" id="PTHR44757">
    <property type="entry name" value="DIGUANYLATE CYCLASE DGCP"/>
    <property type="match status" value="1"/>
</dbReference>
<dbReference type="RefSeq" id="WP_176759097.1">
    <property type="nucleotide sequence ID" value="NZ_FMUS01000030.1"/>
</dbReference>
<dbReference type="InterPro" id="IPR001610">
    <property type="entry name" value="PAC"/>
</dbReference>
<keyword evidence="4" id="KW-1185">Reference proteome</keyword>
<dbReference type="AlphaFoldDB" id="A0A1G5KRY7"/>
<feature type="domain" description="PAS fold-3" evidence="2">
    <location>
        <begin position="59"/>
        <end position="146"/>
    </location>
</feature>
<dbReference type="Gene3D" id="3.30.70.270">
    <property type="match status" value="1"/>
</dbReference>
<dbReference type="InterPro" id="IPR000160">
    <property type="entry name" value="GGDEF_dom"/>
</dbReference>
<dbReference type="SUPFAM" id="SSF55785">
    <property type="entry name" value="PYP-like sensor domain (PAS domain)"/>
    <property type="match status" value="1"/>
</dbReference>
<evidence type="ECO:0000313" key="4">
    <source>
        <dbReference type="Proteomes" id="UP000198636"/>
    </source>
</evidence>
<evidence type="ECO:0000259" key="1">
    <source>
        <dbReference type="Pfam" id="PF00990"/>
    </source>
</evidence>
<dbReference type="CDD" id="cd00130">
    <property type="entry name" value="PAS"/>
    <property type="match status" value="1"/>
</dbReference>
<dbReference type="InterPro" id="IPR029787">
    <property type="entry name" value="Nucleotide_cyclase"/>
</dbReference>
<evidence type="ECO:0000313" key="3">
    <source>
        <dbReference type="EMBL" id="SCZ02941.1"/>
    </source>
</evidence>
<dbReference type="NCBIfam" id="TIGR00229">
    <property type="entry name" value="sensory_box"/>
    <property type="match status" value="1"/>
</dbReference>
<protein>
    <submittedName>
        <fullName evidence="3">PAS domain S-box-containing protein/diguanylate cyclase (GGDEF) domain-containing protein</fullName>
    </submittedName>
</protein>
<sequence>MDVECSLQQDNNSCTIIFSMFDVTKYILRQEKLNRVLQIFEKSDDIIYSFDLKPEPNYIYLSPAIEKCLGYSLDENKKNPFLACDVVHPDYYDVQVSKIRGEIDIDSNQSFITRYKHKTSGEYIWFEDQCIPIYDEYGELRRIDGICRNIHERKQLEEKLWYLSYHDTLTGLYNRTYFEERIKELDEGRDVQAGIVICDLDNLKYINDKLGHYEGDQIIK</sequence>
<dbReference type="Pfam" id="PF08447">
    <property type="entry name" value="PAS_3"/>
    <property type="match status" value="1"/>
</dbReference>
<organism evidence="3 4">
    <name type="scientific">Alkaliphilus peptidifermentans DSM 18978</name>
    <dbReference type="NCBI Taxonomy" id="1120976"/>
    <lineage>
        <taxon>Bacteria</taxon>
        <taxon>Bacillati</taxon>
        <taxon>Bacillota</taxon>
        <taxon>Clostridia</taxon>
        <taxon>Peptostreptococcales</taxon>
        <taxon>Natronincolaceae</taxon>
        <taxon>Alkaliphilus</taxon>
    </lineage>
</organism>
<dbReference type="Proteomes" id="UP000198636">
    <property type="component" value="Unassembled WGS sequence"/>
</dbReference>
<dbReference type="InterPro" id="IPR052155">
    <property type="entry name" value="Biofilm_reg_signaling"/>
</dbReference>
<dbReference type="Pfam" id="PF00990">
    <property type="entry name" value="GGDEF"/>
    <property type="match status" value="1"/>
</dbReference>
<dbReference type="PANTHER" id="PTHR44757:SF2">
    <property type="entry name" value="BIOFILM ARCHITECTURE MAINTENANCE PROTEIN MBAA"/>
    <property type="match status" value="1"/>
</dbReference>
<dbReference type="InterPro" id="IPR035965">
    <property type="entry name" value="PAS-like_dom_sf"/>
</dbReference>
<dbReference type="NCBIfam" id="TIGR00254">
    <property type="entry name" value="GGDEF"/>
    <property type="match status" value="1"/>
</dbReference>
<dbReference type="InterPro" id="IPR000014">
    <property type="entry name" value="PAS"/>
</dbReference>
<dbReference type="Gene3D" id="3.30.450.20">
    <property type="entry name" value="PAS domain"/>
    <property type="match status" value="1"/>
</dbReference>
<dbReference type="InterPro" id="IPR013655">
    <property type="entry name" value="PAS_fold_3"/>
</dbReference>
<name>A0A1G5KRY7_9FIRM</name>
<evidence type="ECO:0000259" key="2">
    <source>
        <dbReference type="Pfam" id="PF08447"/>
    </source>
</evidence>
<proteinExistence type="predicted"/>
<dbReference type="STRING" id="1120976.SAMN03080606_03692"/>
<gene>
    <name evidence="3" type="ORF">SAMN03080606_03692</name>
</gene>